<dbReference type="AlphaFoldDB" id="A0A8J2MMG0"/>
<evidence type="ECO:0000313" key="1">
    <source>
        <dbReference type="EMBL" id="CAG5097757.1"/>
    </source>
</evidence>
<keyword evidence="2" id="KW-1185">Reference proteome</keyword>
<evidence type="ECO:0000313" key="2">
    <source>
        <dbReference type="Proteomes" id="UP000786811"/>
    </source>
</evidence>
<dbReference type="Proteomes" id="UP000786811">
    <property type="component" value="Unassembled WGS sequence"/>
</dbReference>
<gene>
    <name evidence="1" type="ORF">HICCMSTLAB_LOCUS8862</name>
</gene>
<name>A0A8J2MMG0_COTCN</name>
<reference evidence="1" key="1">
    <citation type="submission" date="2021-04" db="EMBL/GenBank/DDBJ databases">
        <authorList>
            <person name="Chebbi M.A.C M."/>
        </authorList>
    </citation>
    <scope>NUCLEOTIDE SEQUENCE</scope>
</reference>
<sequence>IAGNYFGCVDSPNKLPASKQCTMLNLEPTSSNTWNSSLFSKSNKTRQGESYTFELRIKNQTIDLAINSSSRTLPGSTFTLILTPIMMTTSFIWDARMR</sequence>
<dbReference type="EMBL" id="CAJNRD030001121">
    <property type="protein sequence ID" value="CAG5097757.1"/>
    <property type="molecule type" value="Genomic_DNA"/>
</dbReference>
<feature type="non-terminal residue" evidence="1">
    <location>
        <position position="1"/>
    </location>
</feature>
<comment type="caution">
    <text evidence="1">The sequence shown here is derived from an EMBL/GenBank/DDBJ whole genome shotgun (WGS) entry which is preliminary data.</text>
</comment>
<accession>A0A8J2MMG0</accession>
<protein>
    <submittedName>
        <fullName evidence="1">Uncharacterized protein</fullName>
    </submittedName>
</protein>
<organism evidence="1 2">
    <name type="scientific">Cotesia congregata</name>
    <name type="common">Parasitoid wasp</name>
    <name type="synonym">Apanteles congregatus</name>
    <dbReference type="NCBI Taxonomy" id="51543"/>
    <lineage>
        <taxon>Eukaryota</taxon>
        <taxon>Metazoa</taxon>
        <taxon>Ecdysozoa</taxon>
        <taxon>Arthropoda</taxon>
        <taxon>Hexapoda</taxon>
        <taxon>Insecta</taxon>
        <taxon>Pterygota</taxon>
        <taxon>Neoptera</taxon>
        <taxon>Endopterygota</taxon>
        <taxon>Hymenoptera</taxon>
        <taxon>Apocrita</taxon>
        <taxon>Ichneumonoidea</taxon>
        <taxon>Braconidae</taxon>
        <taxon>Microgastrinae</taxon>
        <taxon>Cotesia</taxon>
    </lineage>
</organism>
<proteinExistence type="predicted"/>